<evidence type="ECO:0000313" key="3">
    <source>
        <dbReference type="EMBL" id="MBB5705082.1"/>
    </source>
</evidence>
<dbReference type="InterPro" id="IPR025110">
    <property type="entry name" value="AMP-bd_C"/>
</dbReference>
<dbReference type="PANTHER" id="PTHR43767">
    <property type="entry name" value="LONG-CHAIN-FATTY-ACID--COA LIGASE"/>
    <property type="match status" value="1"/>
</dbReference>
<dbReference type="Pfam" id="PF13193">
    <property type="entry name" value="AMP-binding_C"/>
    <property type="match status" value="1"/>
</dbReference>
<dbReference type="Proteomes" id="UP000537161">
    <property type="component" value="Unassembled WGS sequence"/>
</dbReference>
<reference evidence="3 4" key="1">
    <citation type="submission" date="2020-08" db="EMBL/GenBank/DDBJ databases">
        <title>Genomic Encyclopedia of Type Strains, Phase IV (KMG-IV): sequencing the most valuable type-strain genomes for metagenomic binning, comparative biology and taxonomic classification.</title>
        <authorList>
            <person name="Goeker M."/>
        </authorList>
    </citation>
    <scope>NUCLEOTIDE SEQUENCE [LARGE SCALE GENOMIC DNA]</scope>
    <source>
        <strain evidence="3 4">DSM 27163</strain>
    </source>
</reference>
<dbReference type="SUPFAM" id="SSF56801">
    <property type="entry name" value="Acetyl-CoA synthetase-like"/>
    <property type="match status" value="1"/>
</dbReference>
<dbReference type="PROSITE" id="PS00455">
    <property type="entry name" value="AMP_BINDING"/>
    <property type="match status" value="1"/>
</dbReference>
<dbReference type="InterPro" id="IPR000873">
    <property type="entry name" value="AMP-dep_synth/lig_dom"/>
</dbReference>
<dbReference type="InterPro" id="IPR050237">
    <property type="entry name" value="ATP-dep_AMP-bd_enzyme"/>
</dbReference>
<evidence type="ECO:0000259" key="1">
    <source>
        <dbReference type="Pfam" id="PF00501"/>
    </source>
</evidence>
<dbReference type="EMBL" id="JACIJH010000001">
    <property type="protein sequence ID" value="MBB5705082.1"/>
    <property type="molecule type" value="Genomic_DNA"/>
</dbReference>
<sequence>MTEEEYATFGLQAPPARIDPPGAPRDVAGLIARAAAHCPDAEALVDSRRSYNFRELAEAVTAAAALFDGAGIGAGDRVAASLGNQNDLVIAFFAAMRLGAVWVGINKILPEGDKRHILAHSGAKLLLTDSSLAAQVDALRGDTPDLAHVWMVDDAARDGGWTAAFADAADATAPLPAIDPFAPAAIMYTSGTTGVPKGVVHSQHNMIVVPAAAFAHGLMTPDARRGSALPLTITNVMILGPVSAFLAYRPFLFAPSIKIDPLIEWIRERRIGQVAFVPTMIYDLLQADLDLPDHFRMSSGGAPLPHAIREAFFERYGYHVSPSYGLTEAPTVVAHSFDAVPPDGASGHALPHLEISIRDAEGRPLATGAVGEVCFGPVRTGPWADVYTPPLGYWREGEKTAALLRGGVVHSGDHGSLDPDGWLTIADRSSDLILRGGSNVYPAEIERVLHAHDGVADCAVVPKPDLRMGMLTVACIQPARSDIDRAVLEAELVALCREKLTRYKIPDEWRFLDSFPRNAMGKIVKPKLRELVTPAD</sequence>
<dbReference type="RefSeq" id="WP_184094796.1">
    <property type="nucleotide sequence ID" value="NZ_JACIJH010000001.1"/>
</dbReference>
<accession>A0A7W9B2V0</accession>
<comment type="caution">
    <text evidence="3">The sequence shown here is derived from an EMBL/GenBank/DDBJ whole genome shotgun (WGS) entry which is preliminary data.</text>
</comment>
<organism evidence="3 4">
    <name type="scientific">Sphingopyxis panaciterrulae</name>
    <dbReference type="NCBI Taxonomy" id="462372"/>
    <lineage>
        <taxon>Bacteria</taxon>
        <taxon>Pseudomonadati</taxon>
        <taxon>Pseudomonadota</taxon>
        <taxon>Alphaproteobacteria</taxon>
        <taxon>Sphingomonadales</taxon>
        <taxon>Sphingomonadaceae</taxon>
        <taxon>Sphingopyxis</taxon>
    </lineage>
</organism>
<feature type="domain" description="AMP-dependent synthetase/ligase" evidence="1">
    <location>
        <begin position="32"/>
        <end position="375"/>
    </location>
</feature>
<name>A0A7W9B2V0_9SPHN</name>
<keyword evidence="4" id="KW-1185">Reference proteome</keyword>
<gene>
    <name evidence="3" type="ORF">FHR21_000407</name>
</gene>
<keyword evidence="3" id="KW-0436">Ligase</keyword>
<dbReference type="InterPro" id="IPR045851">
    <property type="entry name" value="AMP-bd_C_sf"/>
</dbReference>
<dbReference type="InterPro" id="IPR020845">
    <property type="entry name" value="AMP-binding_CS"/>
</dbReference>
<protein>
    <submittedName>
        <fullName evidence="3">Acyl-CoA synthetase (AMP-forming)/AMP-acid ligase II</fullName>
    </submittedName>
</protein>
<dbReference type="Gene3D" id="3.30.300.30">
    <property type="match status" value="1"/>
</dbReference>
<evidence type="ECO:0000313" key="4">
    <source>
        <dbReference type="Proteomes" id="UP000537161"/>
    </source>
</evidence>
<dbReference type="GO" id="GO:0016878">
    <property type="term" value="F:acid-thiol ligase activity"/>
    <property type="evidence" value="ECO:0007669"/>
    <property type="project" value="UniProtKB-ARBA"/>
</dbReference>
<dbReference type="PANTHER" id="PTHR43767:SF1">
    <property type="entry name" value="NONRIBOSOMAL PEPTIDE SYNTHASE PES1 (EUROFUNG)-RELATED"/>
    <property type="match status" value="1"/>
</dbReference>
<dbReference type="Pfam" id="PF00501">
    <property type="entry name" value="AMP-binding"/>
    <property type="match status" value="1"/>
</dbReference>
<feature type="domain" description="AMP-binding enzyme C-terminal" evidence="2">
    <location>
        <begin position="444"/>
        <end position="522"/>
    </location>
</feature>
<evidence type="ECO:0000259" key="2">
    <source>
        <dbReference type="Pfam" id="PF13193"/>
    </source>
</evidence>
<proteinExistence type="predicted"/>
<dbReference type="Gene3D" id="3.40.50.12780">
    <property type="entry name" value="N-terminal domain of ligase-like"/>
    <property type="match status" value="1"/>
</dbReference>
<dbReference type="AlphaFoldDB" id="A0A7W9B2V0"/>
<dbReference type="InterPro" id="IPR042099">
    <property type="entry name" value="ANL_N_sf"/>
</dbReference>